<organism evidence="17 18">
    <name type="scientific">Ovis ammon polii</name>
    <dbReference type="NCBI Taxonomy" id="230172"/>
    <lineage>
        <taxon>Eukaryota</taxon>
        <taxon>Metazoa</taxon>
        <taxon>Chordata</taxon>
        <taxon>Craniata</taxon>
        <taxon>Vertebrata</taxon>
        <taxon>Euteleostomi</taxon>
        <taxon>Mammalia</taxon>
        <taxon>Eutheria</taxon>
        <taxon>Laurasiatheria</taxon>
        <taxon>Artiodactyla</taxon>
        <taxon>Ruminantia</taxon>
        <taxon>Pecora</taxon>
        <taxon>Bovidae</taxon>
        <taxon>Caprinae</taxon>
        <taxon>Ovis</taxon>
    </lineage>
</organism>
<comment type="subunit">
    <text evidence="14">Component of the pre-catalytic and catalytic spliceosome complexes. Component of the postcatalytic spliceosome P complex. Part of the U5 snRNP complex. Interacts with PRPF8. Component of the U4/U6-U5 tri-snRNP complex composed of the U4, U6 and U5 snRNAs and at least PRPF3, PRPF4, PRPF6, PRPF8, PRPF31, SNRNP200, TXNL4A, WDR57, SNRNP40, DDX23, CD2BP2, PPIH, SNU13, EFTUD2, SART1 and USP39. Component of the minor spliceosome, which splices U12-type introns.</text>
</comment>
<evidence type="ECO:0000313" key="17">
    <source>
        <dbReference type="EMBL" id="KAI4544604.1"/>
    </source>
</evidence>
<reference evidence="17" key="1">
    <citation type="submission" date="2022-03" db="EMBL/GenBank/DDBJ databases">
        <title>Genomic analyses of argali, domestic sheep and their hybrids provide insights into chromosomal evolution, heterosis and genetic basis of agronomic traits.</title>
        <authorList>
            <person name="Li M."/>
        </authorList>
    </citation>
    <scope>NUCLEOTIDE SEQUENCE</scope>
    <source>
        <strain evidence="17">CAU-MHL-2022a</strain>
        <tissue evidence="17">Skin</tissue>
    </source>
</reference>
<evidence type="ECO:0000256" key="3">
    <source>
        <dbReference type="ARBA" id="ARBA00006364"/>
    </source>
</evidence>
<name>A0AAD4UH62_OVIAM</name>
<evidence type="ECO:0000256" key="5">
    <source>
        <dbReference type="ARBA" id="ARBA00022574"/>
    </source>
</evidence>
<evidence type="ECO:0000256" key="15">
    <source>
        <dbReference type="PROSITE-ProRule" id="PRU00221"/>
    </source>
</evidence>
<dbReference type="InterPro" id="IPR036322">
    <property type="entry name" value="WD40_repeat_dom_sf"/>
</dbReference>
<evidence type="ECO:0000256" key="4">
    <source>
        <dbReference type="ARBA" id="ARBA00022475"/>
    </source>
</evidence>
<evidence type="ECO:0000256" key="11">
    <source>
        <dbReference type="ARBA" id="ARBA00023187"/>
    </source>
</evidence>
<dbReference type="PRINTS" id="PR00320">
    <property type="entry name" value="GPROTEINBRPT"/>
</dbReference>
<dbReference type="EMBL" id="JAKZEL010000004">
    <property type="protein sequence ID" value="KAI4544604.1"/>
    <property type="molecule type" value="Genomic_DNA"/>
</dbReference>
<feature type="repeat" description="WD" evidence="15">
    <location>
        <begin position="190"/>
        <end position="231"/>
    </location>
</feature>
<dbReference type="InterPro" id="IPR020472">
    <property type="entry name" value="WD40_PAC1"/>
</dbReference>
<dbReference type="PROSITE" id="PS00678">
    <property type="entry name" value="WD_REPEATS_1"/>
    <property type="match status" value="4"/>
</dbReference>
<dbReference type="PROSITE" id="PS50082">
    <property type="entry name" value="WD_REPEATS_2"/>
    <property type="match status" value="5"/>
</dbReference>
<evidence type="ECO:0000313" key="18">
    <source>
        <dbReference type="Proteomes" id="UP001214576"/>
    </source>
</evidence>
<keyword evidence="4 16" id="KW-1003">Cell membrane</keyword>
<dbReference type="GO" id="GO:0005886">
    <property type="term" value="C:plasma membrane"/>
    <property type="evidence" value="ECO:0007669"/>
    <property type="project" value="UniProtKB-SubCell"/>
</dbReference>
<evidence type="ECO:0000256" key="12">
    <source>
        <dbReference type="ARBA" id="ARBA00023242"/>
    </source>
</evidence>
<dbReference type="InterPro" id="IPR001680">
    <property type="entry name" value="WD40_rpt"/>
</dbReference>
<evidence type="ECO:0000256" key="7">
    <source>
        <dbReference type="ARBA" id="ARBA00022692"/>
    </source>
</evidence>
<keyword evidence="18" id="KW-1185">Reference proteome</keyword>
<evidence type="ECO:0000256" key="9">
    <source>
        <dbReference type="ARBA" id="ARBA00022989"/>
    </source>
</evidence>
<evidence type="ECO:0000256" key="6">
    <source>
        <dbReference type="ARBA" id="ARBA00022664"/>
    </source>
</evidence>
<evidence type="ECO:0000256" key="2">
    <source>
        <dbReference type="ARBA" id="ARBA00004651"/>
    </source>
</evidence>
<dbReference type="CDD" id="cd00200">
    <property type="entry name" value="WD40"/>
    <property type="match status" value="1"/>
</dbReference>
<evidence type="ECO:0000256" key="1">
    <source>
        <dbReference type="ARBA" id="ARBA00004123"/>
    </source>
</evidence>
<keyword evidence="7 16" id="KW-0812">Transmembrane</keyword>
<dbReference type="SUPFAM" id="SSF50978">
    <property type="entry name" value="WD40 repeat-like"/>
    <property type="match status" value="1"/>
</dbReference>
<dbReference type="PROSITE" id="PS50294">
    <property type="entry name" value="WD_REPEATS_REGION"/>
    <property type="match status" value="5"/>
</dbReference>
<dbReference type="GO" id="GO:0003723">
    <property type="term" value="F:RNA binding"/>
    <property type="evidence" value="ECO:0007669"/>
    <property type="project" value="TreeGrafter"/>
</dbReference>
<dbReference type="AlphaFoldDB" id="A0AAD4UH62"/>
<dbReference type="GO" id="GO:0000375">
    <property type="term" value="P:RNA splicing, via transesterification reactions"/>
    <property type="evidence" value="ECO:0007669"/>
    <property type="project" value="UniProtKB-ARBA"/>
</dbReference>
<comment type="similarity">
    <text evidence="3 16">Belongs to the NKAIN family.</text>
</comment>
<evidence type="ECO:0000256" key="10">
    <source>
        <dbReference type="ARBA" id="ARBA00023136"/>
    </source>
</evidence>
<dbReference type="InterPro" id="IPR015943">
    <property type="entry name" value="WD40/YVTN_repeat-like_dom_sf"/>
</dbReference>
<evidence type="ECO:0000256" key="14">
    <source>
        <dbReference type="ARBA" id="ARBA00064268"/>
    </source>
</evidence>
<dbReference type="FunFam" id="2.130.10.10:FF:000229">
    <property type="entry name" value="Small nuclear ribonucleoprotein U5 subunit 40"/>
    <property type="match status" value="1"/>
</dbReference>
<dbReference type="Pfam" id="PF00400">
    <property type="entry name" value="WD40"/>
    <property type="match status" value="5"/>
</dbReference>
<keyword evidence="12" id="KW-0539">Nucleus</keyword>
<feature type="transmembrane region" description="Helical" evidence="16">
    <location>
        <begin position="363"/>
        <end position="386"/>
    </location>
</feature>
<protein>
    <recommendedName>
        <fullName evidence="16">Sodium/potassium-transporting ATPase subunit beta-1-interacting protein</fullName>
        <shortName evidence="16">Na(+)/K(+)-transporting ATPase subunit beta-1-interacting protein</shortName>
    </recommendedName>
</protein>
<dbReference type="GO" id="GO:0005682">
    <property type="term" value="C:U5 snRNP"/>
    <property type="evidence" value="ECO:0007669"/>
    <property type="project" value="UniProtKB-ARBA"/>
</dbReference>
<dbReference type="Gene3D" id="2.130.10.10">
    <property type="entry name" value="YVTN repeat-like/Quinoprotein amine dehydrogenase"/>
    <property type="match status" value="1"/>
</dbReference>
<comment type="subcellular location">
    <subcellularLocation>
        <location evidence="2 16">Cell membrane</location>
        <topology evidence="2 16">Multi-pass membrane protein</topology>
    </subcellularLocation>
    <subcellularLocation>
        <location evidence="1">Nucleus</location>
    </subcellularLocation>
</comment>
<evidence type="ECO:0000256" key="16">
    <source>
        <dbReference type="RuleBase" id="RU368041"/>
    </source>
</evidence>
<feature type="transmembrane region" description="Helical" evidence="16">
    <location>
        <begin position="335"/>
        <end position="356"/>
    </location>
</feature>
<dbReference type="InterPro" id="IPR052234">
    <property type="entry name" value="U5_snRNP_Component"/>
</dbReference>
<keyword evidence="10 16" id="KW-0472">Membrane</keyword>
<feature type="transmembrane region" description="Helical" evidence="16">
    <location>
        <begin position="452"/>
        <end position="473"/>
    </location>
</feature>
<feature type="repeat" description="WD" evidence="15">
    <location>
        <begin position="148"/>
        <end position="190"/>
    </location>
</feature>
<dbReference type="PANTHER" id="PTHR44006:SF1">
    <property type="entry name" value="U5 SMALL NUCLEAR RIBONUCLEOPROTEIN 40 KDA PROTEIN"/>
    <property type="match status" value="1"/>
</dbReference>
<comment type="caution">
    <text evidence="17">The sequence shown here is derived from an EMBL/GenBank/DDBJ whole genome shotgun (WGS) entry which is preliminary data.</text>
</comment>
<sequence>MIEQQKRKGPELPLVPVKRQRHELLLGAAGSGPGAGQQQAAPGALLQAGPPRCSSLQAPIMLLSGHEGEVYCCKFHPNGSTLASAGFDRLILLWNVYGDCDNYATLKGHSGAVMELHYNTDGSMLFSASTDKTVAVWDSETGERVKRLKGHTSFVNSCYPARRGPQLVCTGSDDGTVKLWDIRKKAAIQTFQNTYQVLAVTFNDTSDQIISGGIDNDIKVWDLRQNKLTYTMRGHADSVTGLSLSSEGSYLLSNAMDNTVRVWDVRPFAPKERCVKIFQGNVHNFEKTIISANAEVGSSPYSPVEILVPSRYSIDINWKVAALERQIFDFLGYQWAPILANFLHIMAVILGIFGTVQYRSRYLILYAAWLVLWVGWNAFIICFYLEVGQLSQDRDFIMTFNTSLHRSWWMENGPGCLVTPVLNSRLALEDHHVISVTGCLLDYPYIEALSSALQIFLALFGFVFACYVSKVFLEEEDSFDFIGGFDSYGYQAPQKTSHLQLQPLYTSG</sequence>
<dbReference type="Proteomes" id="UP001214576">
    <property type="component" value="Unassembled WGS sequence"/>
</dbReference>
<dbReference type="GO" id="GO:0002028">
    <property type="term" value="P:regulation of sodium ion transport"/>
    <property type="evidence" value="ECO:0007669"/>
    <property type="project" value="UniProtKB-UniRule"/>
</dbReference>
<dbReference type="GO" id="GO:0006397">
    <property type="term" value="P:mRNA processing"/>
    <property type="evidence" value="ECO:0007669"/>
    <property type="project" value="UniProtKB-KW"/>
</dbReference>
<dbReference type="SMART" id="SM00320">
    <property type="entry name" value="WD40"/>
    <property type="match status" value="5"/>
</dbReference>
<proteinExistence type="inferred from homology"/>
<gene>
    <name evidence="17" type="ORF">MG293_004870</name>
</gene>
<evidence type="ECO:0000256" key="13">
    <source>
        <dbReference type="ARBA" id="ARBA00057342"/>
    </source>
</evidence>
<feature type="repeat" description="WD" evidence="15">
    <location>
        <begin position="106"/>
        <end position="147"/>
    </location>
</feature>
<keyword evidence="11" id="KW-0508">mRNA splicing</keyword>
<dbReference type="InterPro" id="IPR008516">
    <property type="entry name" value="Na/K-Atpase_Interacting"/>
</dbReference>
<dbReference type="PANTHER" id="PTHR44006">
    <property type="entry name" value="U5 SMALL NUCLEAR RIBONUCLEOPROTEIN 40 KDA PROTEIN"/>
    <property type="match status" value="1"/>
</dbReference>
<evidence type="ECO:0000256" key="8">
    <source>
        <dbReference type="ARBA" id="ARBA00022737"/>
    </source>
</evidence>
<feature type="repeat" description="WD" evidence="15">
    <location>
        <begin position="63"/>
        <end position="96"/>
    </location>
</feature>
<feature type="repeat" description="WD" evidence="15">
    <location>
        <begin position="232"/>
        <end position="266"/>
    </location>
</feature>
<keyword evidence="5 15" id="KW-0853">WD repeat</keyword>
<dbReference type="GO" id="GO:0071013">
    <property type="term" value="C:catalytic step 2 spliceosome"/>
    <property type="evidence" value="ECO:0007669"/>
    <property type="project" value="TreeGrafter"/>
</dbReference>
<keyword evidence="6" id="KW-0507">mRNA processing</keyword>
<accession>A0AAD4UH62</accession>
<dbReference type="InterPro" id="IPR019775">
    <property type="entry name" value="WD40_repeat_CS"/>
</dbReference>
<comment type="function">
    <text evidence="13">Required for pre-mRNA splicing as component of the activated spliceosome. Component of the U5 small nuclear ribonucleoprotein (snRNP) complex and the U4/U6-U5 tri-snRNP complex, building blocks of the spliceosome. As a component of the minor spliceosome, involved in the splicing of U12-type introns in pre-mRNAs.</text>
</comment>
<dbReference type="Pfam" id="PF05640">
    <property type="entry name" value="NKAIN"/>
    <property type="match status" value="1"/>
</dbReference>
<keyword evidence="9 16" id="KW-1133">Transmembrane helix</keyword>
<keyword evidence="8" id="KW-0677">Repeat</keyword>